<evidence type="ECO:0000313" key="2">
    <source>
        <dbReference type="EMBL" id="KAF2154390.1"/>
    </source>
</evidence>
<name>A0A9P4J728_9PEZI</name>
<feature type="compositionally biased region" description="Low complexity" evidence="1">
    <location>
        <begin position="189"/>
        <end position="201"/>
    </location>
</feature>
<reference evidence="2" key="1">
    <citation type="journal article" date="2020" name="Stud. Mycol.">
        <title>101 Dothideomycetes genomes: a test case for predicting lifestyles and emergence of pathogens.</title>
        <authorList>
            <person name="Haridas S."/>
            <person name="Albert R."/>
            <person name="Binder M."/>
            <person name="Bloem J."/>
            <person name="Labutti K."/>
            <person name="Salamov A."/>
            <person name="Andreopoulos B."/>
            <person name="Baker S."/>
            <person name="Barry K."/>
            <person name="Bills G."/>
            <person name="Bluhm B."/>
            <person name="Cannon C."/>
            <person name="Castanera R."/>
            <person name="Culley D."/>
            <person name="Daum C."/>
            <person name="Ezra D."/>
            <person name="Gonzalez J."/>
            <person name="Henrissat B."/>
            <person name="Kuo A."/>
            <person name="Liang C."/>
            <person name="Lipzen A."/>
            <person name="Lutzoni F."/>
            <person name="Magnuson J."/>
            <person name="Mondo S."/>
            <person name="Nolan M."/>
            <person name="Ohm R."/>
            <person name="Pangilinan J."/>
            <person name="Park H.-J."/>
            <person name="Ramirez L."/>
            <person name="Alfaro M."/>
            <person name="Sun H."/>
            <person name="Tritt A."/>
            <person name="Yoshinaga Y."/>
            <person name="Zwiers L.-H."/>
            <person name="Turgeon B."/>
            <person name="Goodwin S."/>
            <person name="Spatafora J."/>
            <person name="Crous P."/>
            <person name="Grigoriev I."/>
        </authorList>
    </citation>
    <scope>NUCLEOTIDE SEQUENCE</scope>
    <source>
        <strain evidence="2">CBS 260.36</strain>
    </source>
</reference>
<gene>
    <name evidence="2" type="ORF">K461DRAFT_128709</name>
</gene>
<dbReference type="AlphaFoldDB" id="A0A9P4J728"/>
<evidence type="ECO:0000313" key="3">
    <source>
        <dbReference type="Proteomes" id="UP000799439"/>
    </source>
</evidence>
<organism evidence="2 3">
    <name type="scientific">Myriangium duriaei CBS 260.36</name>
    <dbReference type="NCBI Taxonomy" id="1168546"/>
    <lineage>
        <taxon>Eukaryota</taxon>
        <taxon>Fungi</taxon>
        <taxon>Dikarya</taxon>
        <taxon>Ascomycota</taxon>
        <taxon>Pezizomycotina</taxon>
        <taxon>Dothideomycetes</taxon>
        <taxon>Dothideomycetidae</taxon>
        <taxon>Myriangiales</taxon>
        <taxon>Myriangiaceae</taxon>
        <taxon>Myriangium</taxon>
    </lineage>
</organism>
<keyword evidence="3" id="KW-1185">Reference proteome</keyword>
<dbReference type="EMBL" id="ML996084">
    <property type="protein sequence ID" value="KAF2154390.1"/>
    <property type="molecule type" value="Genomic_DNA"/>
</dbReference>
<dbReference type="Proteomes" id="UP000799439">
    <property type="component" value="Unassembled WGS sequence"/>
</dbReference>
<protein>
    <submittedName>
        <fullName evidence="2">Uncharacterized protein</fullName>
    </submittedName>
</protein>
<proteinExistence type="predicted"/>
<evidence type="ECO:0000256" key="1">
    <source>
        <dbReference type="SAM" id="MobiDB-lite"/>
    </source>
</evidence>
<sequence length="226" mass="25236">MCVSATIKIWLGRSRYLLLELQPQEISAPSLAGAIEKYCSMRIRTESCLWLRPAVLPRLLLLCPTPLRALKSNADGGRRETPLRLQAAWAHASVLHEIFYDESRTCHPCLDPRGLTRIAHSKQAVALLRPVPHYCSPRCDAVRYQPRSCASIAHPVKTFLLFLPLLSVLPTVWRGRCVRTRGCGSGGLPESSSAESPRSFSQAHGCRIPSLNRCDMTELRRISKIV</sequence>
<feature type="region of interest" description="Disordered" evidence="1">
    <location>
        <begin position="184"/>
        <end position="203"/>
    </location>
</feature>
<accession>A0A9P4J728</accession>
<comment type="caution">
    <text evidence="2">The sequence shown here is derived from an EMBL/GenBank/DDBJ whole genome shotgun (WGS) entry which is preliminary data.</text>
</comment>